<feature type="binding site" evidence="3">
    <location>
        <position position="237"/>
    </location>
    <ligand>
        <name>Zn(2+)</name>
        <dbReference type="ChEBI" id="CHEBI:29105"/>
    </ligand>
</feature>
<dbReference type="InterPro" id="IPR003000">
    <property type="entry name" value="Sirtuin"/>
</dbReference>
<evidence type="ECO:0000259" key="4">
    <source>
        <dbReference type="PROSITE" id="PS50305"/>
    </source>
</evidence>
<gene>
    <name evidence="6 7" type="primary">sirt3.1.S</name>
</gene>
<dbReference type="Gene3D" id="3.40.50.1220">
    <property type="entry name" value="TPP-binding domain"/>
    <property type="match status" value="1"/>
</dbReference>
<dbReference type="SUPFAM" id="SSF52467">
    <property type="entry name" value="DHS-like NAD/FAD-binding domain"/>
    <property type="match status" value="1"/>
</dbReference>
<dbReference type="GO" id="GO:0017136">
    <property type="term" value="F:histone deacetylase activity, NAD-dependent"/>
    <property type="evidence" value="ECO:0000318"/>
    <property type="project" value="GO_Central"/>
</dbReference>
<evidence type="ECO:0000256" key="3">
    <source>
        <dbReference type="PROSITE-ProRule" id="PRU00236"/>
    </source>
</evidence>
<dbReference type="OrthoDB" id="420264at2759"/>
<dbReference type="InterPro" id="IPR029035">
    <property type="entry name" value="DHS-like_NAD/FAD-binding_dom"/>
</dbReference>
<name>A0A8J1KJA7_XENLA</name>
<dbReference type="InterPro" id="IPR050134">
    <property type="entry name" value="NAD-dep_sirtuin_deacylases"/>
</dbReference>
<feature type="binding site" evidence="3">
    <location>
        <position position="261"/>
    </location>
    <ligand>
        <name>Zn(2+)</name>
        <dbReference type="ChEBI" id="CHEBI:29105"/>
    </ligand>
</feature>
<dbReference type="GO" id="GO:0046872">
    <property type="term" value="F:metal ion binding"/>
    <property type="evidence" value="ECO:0007669"/>
    <property type="project" value="UniProtKB-KW"/>
</dbReference>
<dbReference type="Proteomes" id="UP000186698">
    <property type="component" value="Chromosome 4S"/>
</dbReference>
<evidence type="ECO:0000313" key="6">
    <source>
        <dbReference type="RefSeq" id="XP_041416802.1"/>
    </source>
</evidence>
<sequence>MVLINALARHNLKSLIWGFVTQTKATVRRGHAFSCTVRQDQLLAHVGGNGLPAQPLFSRKNRNLHKRCLSDSRGAFLEIQRAWSQNSAHFGGGGDSRNTCLSLEDVALQIKEGLYRRILVMVGAGISTDSGIPDFRSPTSGLYSRLQEYNLPYPEAIFDLRYFLREPQPFLHLARDLLPGHHHPNTAHHFLRLLNDKKVLLRLYTQNIDGLERAAGIPSEKLVEAHGSFSSATCTMCLKSYPGETFQKAVMESRVPLCSSCGGLIKADIVFFGEQLPPRFLLHLTDFPRADLLFVIGTSLEVEPFASLVYAVPSSAPRVLINRDPVGPFARGSQGLNVLVLGEVTTGIKRFVQLLGWQQELEELEKNGKQT</sequence>
<dbReference type="AlphaFoldDB" id="A0A8J1KJA7"/>
<feature type="domain" description="Deacetylase sirtuin-type" evidence="4">
    <location>
        <begin position="96"/>
        <end position="358"/>
    </location>
</feature>
<evidence type="ECO:0000313" key="7">
    <source>
        <dbReference type="RefSeq" id="XP_041416803.1"/>
    </source>
</evidence>
<dbReference type="PROSITE" id="PS50305">
    <property type="entry name" value="SIRTUIN"/>
    <property type="match status" value="1"/>
</dbReference>
<dbReference type="PANTHER" id="PTHR11085">
    <property type="entry name" value="NAD-DEPENDENT PROTEIN DEACYLASE SIRTUIN-5, MITOCHONDRIAL-RELATED"/>
    <property type="match status" value="1"/>
</dbReference>
<dbReference type="Pfam" id="PF02146">
    <property type="entry name" value="SIR2"/>
    <property type="match status" value="1"/>
</dbReference>
<evidence type="ECO:0000256" key="2">
    <source>
        <dbReference type="ARBA" id="ARBA00023027"/>
    </source>
</evidence>
<dbReference type="InterPro" id="IPR026590">
    <property type="entry name" value="Ssirtuin_cat_dom"/>
</dbReference>
<keyword evidence="1" id="KW-0808">Transferase</keyword>
<accession>A0A8J1KJA7</accession>
<feature type="binding site" evidence="3">
    <location>
        <position position="258"/>
    </location>
    <ligand>
        <name>Zn(2+)</name>
        <dbReference type="ChEBI" id="CHEBI:29105"/>
    </ligand>
</feature>
<dbReference type="GO" id="GO:0070403">
    <property type="term" value="F:NAD+ binding"/>
    <property type="evidence" value="ECO:0007669"/>
    <property type="project" value="InterPro"/>
</dbReference>
<dbReference type="Gene3D" id="3.30.1600.10">
    <property type="entry name" value="SIR2/SIRT2 'Small Domain"/>
    <property type="match status" value="1"/>
</dbReference>
<protein>
    <submittedName>
        <fullName evidence="6 7">NAD-dependent protein deacetylase sirtuin-3 isoform X1</fullName>
    </submittedName>
</protein>
<evidence type="ECO:0000256" key="1">
    <source>
        <dbReference type="ARBA" id="ARBA00022679"/>
    </source>
</evidence>
<dbReference type="CDD" id="cd01408">
    <property type="entry name" value="SIRT1"/>
    <property type="match status" value="1"/>
</dbReference>
<dbReference type="InterPro" id="IPR026591">
    <property type="entry name" value="Sirtuin_cat_small_dom_sf"/>
</dbReference>
<dbReference type="GO" id="GO:0005634">
    <property type="term" value="C:nucleus"/>
    <property type="evidence" value="ECO:0000318"/>
    <property type="project" value="GO_Central"/>
</dbReference>
<proteinExistence type="predicted"/>
<feature type="binding site" evidence="3">
    <location>
        <position position="234"/>
    </location>
    <ligand>
        <name>Zn(2+)</name>
        <dbReference type="ChEBI" id="CHEBI:29105"/>
    </ligand>
</feature>
<keyword evidence="3" id="KW-0479">Metal-binding</keyword>
<keyword evidence="3" id="KW-0862">Zinc</keyword>
<dbReference type="PANTHER" id="PTHR11085:SF5">
    <property type="entry name" value="NAD-DEPENDENT PROTEIN DEACETYLASE SIRTUIN-3, MITOCHONDRIAL"/>
    <property type="match status" value="1"/>
</dbReference>
<organism evidence="5 7">
    <name type="scientific">Xenopus laevis</name>
    <name type="common">African clawed frog</name>
    <dbReference type="NCBI Taxonomy" id="8355"/>
    <lineage>
        <taxon>Eukaryota</taxon>
        <taxon>Metazoa</taxon>
        <taxon>Chordata</taxon>
        <taxon>Craniata</taxon>
        <taxon>Vertebrata</taxon>
        <taxon>Euteleostomi</taxon>
        <taxon>Amphibia</taxon>
        <taxon>Batrachia</taxon>
        <taxon>Anura</taxon>
        <taxon>Pipoidea</taxon>
        <taxon>Pipidae</taxon>
        <taxon>Xenopodinae</taxon>
        <taxon>Xenopus</taxon>
        <taxon>Xenopus</taxon>
    </lineage>
</organism>
<dbReference type="RefSeq" id="XP_041416802.1">
    <property type="nucleotide sequence ID" value="XM_041560868.1"/>
</dbReference>
<dbReference type="CTD" id="108715195"/>
<keyword evidence="5" id="KW-1185">Reference proteome</keyword>
<dbReference type="GeneID" id="108715195"/>
<reference evidence="6 7" key="1">
    <citation type="submission" date="2025-04" db="UniProtKB">
        <authorList>
            <consortium name="RefSeq"/>
        </authorList>
    </citation>
    <scope>IDENTIFICATION</scope>
    <source>
        <strain evidence="6 7">J_2021</strain>
        <tissue evidence="6 7">Erythrocytes</tissue>
    </source>
</reference>
<keyword evidence="2" id="KW-0520">NAD</keyword>
<dbReference type="RefSeq" id="XP_041416803.1">
    <property type="nucleotide sequence ID" value="XM_041560869.1"/>
</dbReference>
<evidence type="ECO:0000313" key="5">
    <source>
        <dbReference type="Proteomes" id="UP000186698"/>
    </source>
</evidence>
<feature type="active site" description="Proton acceptor" evidence="3">
    <location>
        <position position="226"/>
    </location>
</feature>